<dbReference type="InterPro" id="IPR051548">
    <property type="entry name" value="Grx-like_ET"/>
</dbReference>
<name>A0ABP9EWW2_9FLAO</name>
<organism evidence="2 3">
    <name type="scientific">Flaviramulus aquimarinus</name>
    <dbReference type="NCBI Taxonomy" id="1170456"/>
    <lineage>
        <taxon>Bacteria</taxon>
        <taxon>Pseudomonadati</taxon>
        <taxon>Bacteroidota</taxon>
        <taxon>Flavobacteriia</taxon>
        <taxon>Flavobacteriales</taxon>
        <taxon>Flavobacteriaceae</taxon>
        <taxon>Flaviramulus</taxon>
    </lineage>
</organism>
<gene>
    <name evidence="2" type="ORF">GCM10023311_10270</name>
</gene>
<dbReference type="Proteomes" id="UP001500433">
    <property type="component" value="Unassembled WGS sequence"/>
</dbReference>
<evidence type="ECO:0000259" key="1">
    <source>
        <dbReference type="Pfam" id="PF04784"/>
    </source>
</evidence>
<dbReference type="Pfam" id="PF04784">
    <property type="entry name" value="DUF547"/>
    <property type="match status" value="1"/>
</dbReference>
<evidence type="ECO:0000313" key="2">
    <source>
        <dbReference type="EMBL" id="GAA4888328.1"/>
    </source>
</evidence>
<reference evidence="3" key="1">
    <citation type="journal article" date="2019" name="Int. J. Syst. Evol. Microbiol.">
        <title>The Global Catalogue of Microorganisms (GCM) 10K type strain sequencing project: providing services to taxonomists for standard genome sequencing and annotation.</title>
        <authorList>
            <consortium name="The Broad Institute Genomics Platform"/>
            <consortium name="The Broad Institute Genome Sequencing Center for Infectious Disease"/>
            <person name="Wu L."/>
            <person name="Ma J."/>
        </authorList>
    </citation>
    <scope>NUCLEOTIDE SEQUENCE [LARGE SCALE GENOMIC DNA]</scope>
    <source>
        <strain evidence="3">JCM 18274</strain>
    </source>
</reference>
<comment type="caution">
    <text evidence="2">The sequence shown here is derived from an EMBL/GenBank/DDBJ whole genome shotgun (WGS) entry which is preliminary data.</text>
</comment>
<dbReference type="RefSeq" id="WP_345272962.1">
    <property type="nucleotide sequence ID" value="NZ_BAABJH010000001.1"/>
</dbReference>
<keyword evidence="3" id="KW-1185">Reference proteome</keyword>
<proteinExistence type="predicted"/>
<dbReference type="PANTHER" id="PTHR34386">
    <property type="entry name" value="GLUTAREDOXIN"/>
    <property type="match status" value="1"/>
</dbReference>
<protein>
    <recommendedName>
        <fullName evidence="1">DUF547 domain-containing protein</fullName>
    </recommendedName>
</protein>
<accession>A0ABP9EWW2</accession>
<dbReference type="PANTHER" id="PTHR34386:SF1">
    <property type="entry name" value="GLUTAREDOXIN-LIKE PROTEIN NRDH"/>
    <property type="match status" value="1"/>
</dbReference>
<dbReference type="EMBL" id="BAABJH010000001">
    <property type="protein sequence ID" value="GAA4888328.1"/>
    <property type="molecule type" value="Genomic_DNA"/>
</dbReference>
<sequence length="237" mass="26950">MKKQLIIGLMALVAVEGFSQDVTTFFNKADAFFKANVSNGLVAYSKIHGNQDELTSILKIAKGILVSKDDADVYQAFWINAYNLSVIRGIVDNYPTNSPLDNAGFFDKTTYSLAGKQITLNDIEHKLLRGQFKDARFHFVLVCGAIGCPPLINKAYLPKTLNAQLETQTKIALNGSFLRVNTKKKRVQVSQIMEWYKEDFTMNGTKEIDFINTYRTEKLEGKYKLSYFPYDWKVNKQ</sequence>
<evidence type="ECO:0000313" key="3">
    <source>
        <dbReference type="Proteomes" id="UP001500433"/>
    </source>
</evidence>
<feature type="domain" description="DUF547" evidence="1">
    <location>
        <begin position="75"/>
        <end position="170"/>
    </location>
</feature>
<dbReference type="InterPro" id="IPR006869">
    <property type="entry name" value="DUF547"/>
</dbReference>